<feature type="transmembrane region" description="Helical" evidence="1">
    <location>
        <begin position="14"/>
        <end position="34"/>
    </location>
</feature>
<gene>
    <name evidence="2" type="ORF">C900_01321</name>
</gene>
<evidence type="ECO:0000256" key="1">
    <source>
        <dbReference type="SAM" id="Phobius"/>
    </source>
</evidence>
<reference evidence="2 3" key="1">
    <citation type="submission" date="2012-12" db="EMBL/GenBank/DDBJ databases">
        <title>Genome assembly of Fulvivirga imtechensis AK7.</title>
        <authorList>
            <person name="Nupur N."/>
            <person name="Khatri I."/>
            <person name="Kumar R."/>
            <person name="Subramanian S."/>
            <person name="Pinnaka A."/>
        </authorList>
    </citation>
    <scope>NUCLEOTIDE SEQUENCE [LARGE SCALE GENOMIC DNA]</scope>
    <source>
        <strain evidence="2 3">AK7</strain>
    </source>
</reference>
<proteinExistence type="predicted"/>
<dbReference type="STRING" id="1237149.C900_01321"/>
<keyword evidence="1" id="KW-0472">Membrane</keyword>
<organism evidence="2 3">
    <name type="scientific">Fulvivirga imtechensis AK7</name>
    <dbReference type="NCBI Taxonomy" id="1237149"/>
    <lineage>
        <taxon>Bacteria</taxon>
        <taxon>Pseudomonadati</taxon>
        <taxon>Bacteroidota</taxon>
        <taxon>Cytophagia</taxon>
        <taxon>Cytophagales</taxon>
        <taxon>Fulvivirgaceae</taxon>
        <taxon>Fulvivirga</taxon>
    </lineage>
</organism>
<comment type="caution">
    <text evidence="2">The sequence shown here is derived from an EMBL/GenBank/DDBJ whole genome shotgun (WGS) entry which is preliminary data.</text>
</comment>
<keyword evidence="3" id="KW-1185">Reference proteome</keyword>
<accession>L8JWG5</accession>
<evidence type="ECO:0000313" key="2">
    <source>
        <dbReference type="EMBL" id="ELR72543.1"/>
    </source>
</evidence>
<dbReference type="EMBL" id="AMZN01000019">
    <property type="protein sequence ID" value="ELR72543.1"/>
    <property type="molecule type" value="Genomic_DNA"/>
</dbReference>
<dbReference type="AlphaFoldDB" id="L8JWG5"/>
<keyword evidence="1" id="KW-1133">Transmembrane helix</keyword>
<name>L8JWG5_9BACT</name>
<protein>
    <submittedName>
        <fullName evidence="2">Uncharacterized protein</fullName>
    </submittedName>
</protein>
<sequence length="53" mass="6128">MNDWLHSFAYRIDFSWWFLGAAVLLLTVMALGAISYQLLRTSRINPAVVLKEE</sequence>
<keyword evidence="1" id="KW-0812">Transmembrane</keyword>
<evidence type="ECO:0000313" key="3">
    <source>
        <dbReference type="Proteomes" id="UP000011135"/>
    </source>
</evidence>
<dbReference type="Proteomes" id="UP000011135">
    <property type="component" value="Unassembled WGS sequence"/>
</dbReference>